<comment type="similarity">
    <text evidence="2">Belongs to the TonB family.</text>
</comment>
<dbReference type="NCBIfam" id="TIGR01352">
    <property type="entry name" value="tonB_Cterm"/>
    <property type="match status" value="1"/>
</dbReference>
<dbReference type="PRINTS" id="PR01374">
    <property type="entry name" value="TONBPROTEIN"/>
</dbReference>
<comment type="caution">
    <text evidence="13">The sequence shown here is derived from an EMBL/GenBank/DDBJ whole genome shotgun (WGS) entry which is preliminary data.</text>
</comment>
<dbReference type="Gene3D" id="3.30.1150.10">
    <property type="match status" value="1"/>
</dbReference>
<dbReference type="GO" id="GO:0015891">
    <property type="term" value="P:siderophore transport"/>
    <property type="evidence" value="ECO:0007669"/>
    <property type="project" value="InterPro"/>
</dbReference>
<evidence type="ECO:0000256" key="8">
    <source>
        <dbReference type="ARBA" id="ARBA00022989"/>
    </source>
</evidence>
<dbReference type="InterPro" id="IPR037682">
    <property type="entry name" value="TonB_C"/>
</dbReference>
<sequence length="278" mass="29791">MTTTAPISLPSLDDIVFEGRNKAYGAYALRQLYGRHVLKAIGLAGALLLLLVALPIVVRTLWPPLVVAVPIVPDGPYVIIMPPPTFVQPPVTPPPASQATISLRTNVDDLPPKVVKDELVEPKPEQPVVAPPAVDGPVARGDINLDGTGGLSTTLGPNKGGNDTAASSAASTVSKPFAYVEVMPEFMGGNAAMMQYLQRHLKYPTQALKAGVEGRVYIAFTVNPDGAISDVEVLKGLGYGTDEEASRVIRQMPNWKPGYQNHRAVPVRYNLPITFHYQ</sequence>
<keyword evidence="7" id="KW-0653">Protein transport</keyword>
<keyword evidence="3" id="KW-0813">Transport</keyword>
<accession>A0A246FJP3</accession>
<evidence type="ECO:0000256" key="4">
    <source>
        <dbReference type="ARBA" id="ARBA00022475"/>
    </source>
</evidence>
<dbReference type="AlphaFoldDB" id="A0A246FJP3"/>
<dbReference type="SUPFAM" id="SSF74653">
    <property type="entry name" value="TolA/TonB C-terminal domain"/>
    <property type="match status" value="1"/>
</dbReference>
<dbReference type="RefSeq" id="WP_088464712.1">
    <property type="nucleotide sequence ID" value="NZ_NIRR01000019.1"/>
</dbReference>
<dbReference type="PANTHER" id="PTHR33446">
    <property type="entry name" value="PROTEIN TONB-RELATED"/>
    <property type="match status" value="1"/>
</dbReference>
<keyword evidence="4" id="KW-1003">Cell membrane</keyword>
<evidence type="ECO:0000313" key="13">
    <source>
        <dbReference type="EMBL" id="OWP62785.1"/>
    </source>
</evidence>
<dbReference type="Proteomes" id="UP000197277">
    <property type="component" value="Unassembled WGS sequence"/>
</dbReference>
<evidence type="ECO:0000259" key="12">
    <source>
        <dbReference type="PROSITE" id="PS52015"/>
    </source>
</evidence>
<evidence type="ECO:0000256" key="3">
    <source>
        <dbReference type="ARBA" id="ARBA00022448"/>
    </source>
</evidence>
<dbReference type="GO" id="GO:0030288">
    <property type="term" value="C:outer membrane-bounded periplasmic space"/>
    <property type="evidence" value="ECO:0007669"/>
    <property type="project" value="InterPro"/>
</dbReference>
<evidence type="ECO:0000256" key="9">
    <source>
        <dbReference type="ARBA" id="ARBA00023136"/>
    </source>
</evidence>
<comment type="subcellular location">
    <subcellularLocation>
        <location evidence="1">Cell inner membrane</location>
        <topology evidence="1">Single-pass membrane protein</topology>
        <orientation evidence="1">Periplasmic side</orientation>
    </subcellularLocation>
</comment>
<dbReference type="PROSITE" id="PS52015">
    <property type="entry name" value="TONB_CTD"/>
    <property type="match status" value="1"/>
</dbReference>
<keyword evidence="6 11" id="KW-0812">Transmembrane</keyword>
<gene>
    <name evidence="13" type="ORF">CDA63_12070</name>
</gene>
<feature type="transmembrane region" description="Helical" evidence="11">
    <location>
        <begin position="40"/>
        <end position="62"/>
    </location>
</feature>
<reference evidence="13 14" key="1">
    <citation type="submission" date="2017-06" db="EMBL/GenBank/DDBJ databases">
        <title>Hymenobacter amundsenii sp. nov. isolated from regoliths in Antarctica.</title>
        <authorList>
            <person name="Sedlacek I."/>
            <person name="Kralova S."/>
            <person name="Pantucek R."/>
            <person name="Svec P."/>
            <person name="Holochova P."/>
            <person name="Stankova E."/>
            <person name="Vrbovska V."/>
            <person name="Busse H.-J."/>
        </authorList>
    </citation>
    <scope>NUCLEOTIDE SEQUENCE [LARGE SCALE GENOMIC DNA]</scope>
    <source>
        <strain evidence="13 14">CCM 8682</strain>
    </source>
</reference>
<evidence type="ECO:0000256" key="7">
    <source>
        <dbReference type="ARBA" id="ARBA00022927"/>
    </source>
</evidence>
<dbReference type="Pfam" id="PF03544">
    <property type="entry name" value="TonB_C"/>
    <property type="match status" value="1"/>
</dbReference>
<feature type="region of interest" description="Disordered" evidence="10">
    <location>
        <begin position="145"/>
        <end position="167"/>
    </location>
</feature>
<dbReference type="GO" id="GO:0015031">
    <property type="term" value="P:protein transport"/>
    <property type="evidence" value="ECO:0007669"/>
    <property type="project" value="UniProtKB-KW"/>
</dbReference>
<dbReference type="GO" id="GO:0031992">
    <property type="term" value="F:energy transducer activity"/>
    <property type="evidence" value="ECO:0007669"/>
    <property type="project" value="InterPro"/>
</dbReference>
<dbReference type="InterPro" id="IPR006260">
    <property type="entry name" value="TonB/TolA_C"/>
</dbReference>
<dbReference type="EMBL" id="NIRR01000019">
    <property type="protein sequence ID" value="OWP62785.1"/>
    <property type="molecule type" value="Genomic_DNA"/>
</dbReference>
<dbReference type="PANTHER" id="PTHR33446:SF2">
    <property type="entry name" value="PROTEIN TONB"/>
    <property type="match status" value="1"/>
</dbReference>
<evidence type="ECO:0000256" key="10">
    <source>
        <dbReference type="SAM" id="MobiDB-lite"/>
    </source>
</evidence>
<dbReference type="InterPro" id="IPR003538">
    <property type="entry name" value="TonB"/>
</dbReference>
<evidence type="ECO:0000256" key="1">
    <source>
        <dbReference type="ARBA" id="ARBA00004383"/>
    </source>
</evidence>
<evidence type="ECO:0000313" key="14">
    <source>
        <dbReference type="Proteomes" id="UP000197277"/>
    </source>
</evidence>
<evidence type="ECO:0000256" key="6">
    <source>
        <dbReference type="ARBA" id="ARBA00022692"/>
    </source>
</evidence>
<dbReference type="InterPro" id="IPR051045">
    <property type="entry name" value="TonB-dependent_transducer"/>
</dbReference>
<feature type="domain" description="TonB C-terminal" evidence="12">
    <location>
        <begin position="188"/>
        <end position="278"/>
    </location>
</feature>
<dbReference type="OrthoDB" id="1039448at2"/>
<name>A0A246FJP3_9BACT</name>
<keyword evidence="8 11" id="KW-1133">Transmembrane helix</keyword>
<organism evidence="13 14">
    <name type="scientific">Hymenobacter amundsenii</name>
    <dbReference type="NCBI Taxonomy" id="2006685"/>
    <lineage>
        <taxon>Bacteria</taxon>
        <taxon>Pseudomonadati</taxon>
        <taxon>Bacteroidota</taxon>
        <taxon>Cytophagia</taxon>
        <taxon>Cytophagales</taxon>
        <taxon>Hymenobacteraceae</taxon>
        <taxon>Hymenobacter</taxon>
    </lineage>
</organism>
<proteinExistence type="inferred from homology"/>
<evidence type="ECO:0000256" key="11">
    <source>
        <dbReference type="SAM" id="Phobius"/>
    </source>
</evidence>
<evidence type="ECO:0000256" key="5">
    <source>
        <dbReference type="ARBA" id="ARBA00022519"/>
    </source>
</evidence>
<evidence type="ECO:0000256" key="2">
    <source>
        <dbReference type="ARBA" id="ARBA00006555"/>
    </source>
</evidence>
<keyword evidence="5" id="KW-0997">Cell inner membrane</keyword>
<keyword evidence="14" id="KW-1185">Reference proteome</keyword>
<protein>
    <submittedName>
        <fullName evidence="13">Energy transducer TonB</fullName>
    </submittedName>
</protein>
<dbReference type="GO" id="GO:0098797">
    <property type="term" value="C:plasma membrane protein complex"/>
    <property type="evidence" value="ECO:0007669"/>
    <property type="project" value="TreeGrafter"/>
</dbReference>
<keyword evidence="9 11" id="KW-0472">Membrane</keyword>
<dbReference type="GO" id="GO:0055085">
    <property type="term" value="P:transmembrane transport"/>
    <property type="evidence" value="ECO:0007669"/>
    <property type="project" value="InterPro"/>
</dbReference>